<comment type="caution">
    <text evidence="3">The sequence shown here is derived from an EMBL/GenBank/DDBJ whole genome shotgun (WGS) entry which is preliminary data.</text>
</comment>
<feature type="region of interest" description="Disordered" evidence="1">
    <location>
        <begin position="483"/>
        <end position="550"/>
    </location>
</feature>
<organism evidence="3 4">
    <name type="scientific">Saponaria officinalis</name>
    <name type="common">Common soapwort</name>
    <name type="synonym">Lychnis saponaria</name>
    <dbReference type="NCBI Taxonomy" id="3572"/>
    <lineage>
        <taxon>Eukaryota</taxon>
        <taxon>Viridiplantae</taxon>
        <taxon>Streptophyta</taxon>
        <taxon>Embryophyta</taxon>
        <taxon>Tracheophyta</taxon>
        <taxon>Spermatophyta</taxon>
        <taxon>Magnoliopsida</taxon>
        <taxon>eudicotyledons</taxon>
        <taxon>Gunneridae</taxon>
        <taxon>Pentapetalae</taxon>
        <taxon>Caryophyllales</taxon>
        <taxon>Caryophyllaceae</taxon>
        <taxon>Caryophylleae</taxon>
        <taxon>Saponaria</taxon>
    </lineage>
</organism>
<dbReference type="InterPro" id="IPR018289">
    <property type="entry name" value="MULE_transposase_dom"/>
</dbReference>
<dbReference type="PANTHER" id="PTHR47718:SF18">
    <property type="entry name" value="PROTEIN FAR1-RELATED SEQUENCE 5-LIKE"/>
    <property type="match status" value="1"/>
</dbReference>
<gene>
    <name evidence="3" type="ORF">RND81_01G091800</name>
</gene>
<accession>A0AAW1NDW6</accession>
<feature type="domain" description="MULE transposase" evidence="2">
    <location>
        <begin position="233"/>
        <end position="295"/>
    </location>
</feature>
<feature type="compositionally biased region" description="Basic and acidic residues" evidence="1">
    <location>
        <begin position="535"/>
        <end position="550"/>
    </location>
</feature>
<name>A0AAW1NDW6_SAPOF</name>
<dbReference type="PANTHER" id="PTHR47718">
    <property type="entry name" value="OS01G0519700 PROTEIN"/>
    <property type="match status" value="1"/>
</dbReference>
<dbReference type="Pfam" id="PF10551">
    <property type="entry name" value="MULE"/>
    <property type="match status" value="1"/>
</dbReference>
<sequence length="550" mass="64501">MFGFGIARGRRITLGGSEEWIRTIENDFKPELGKMFEKLEHALEFYNIYCIACGFQPRLYTQSRKTLKPAVEIENAKEEKKRKRSLEPKKTKITRFGCQAKIRFCAIQNEKLKLIGLCSIQNREFQKILRTLTVYHKQTIVNSCKLNIGATKTFRIMKEQSNGYANIGDKDADMFINYFKKLAETQDGFYFAYEVVDCDRLSKVFWADGLAKINYSLFGDTITFDPTYGTKKVDNHKKSVTFAAALLAHENDESFKWVFEKFLDCMDQDLAIKKSVHVVFKQARHRYCMCHIMSKLTDKVDSQIFVWDNDCEPLEFEEKWSQVISDFQDKWIPAYFRDLPLGCLLKTTQRSEREKKFSQKRKGILCKHIIWILSGKGICSIPEQYILSRWTKKSHKRTLYGLDGKLLQDYDPTDLRKLEMSRVWSEFYATISVLNLVPENHMKDLSLMLEQFREKISPTKGNLSKEQKLEMLLGFSATSKYSGKRQISSKNKEIEKASKQKRPCNNCKQMGNHDKRNYPYSFPQQHAFEEEEEKDELKDESKLHEERRGL</sequence>
<reference evidence="3" key="1">
    <citation type="submission" date="2024-03" db="EMBL/GenBank/DDBJ databases">
        <title>WGS assembly of Saponaria officinalis var. Norfolk2.</title>
        <authorList>
            <person name="Jenkins J."/>
            <person name="Shu S."/>
            <person name="Grimwood J."/>
            <person name="Barry K."/>
            <person name="Goodstein D."/>
            <person name="Schmutz J."/>
            <person name="Leebens-Mack J."/>
            <person name="Osbourn A."/>
        </authorList>
    </citation>
    <scope>NUCLEOTIDE SEQUENCE [LARGE SCALE GENOMIC DNA]</scope>
    <source>
        <strain evidence="3">JIC</strain>
    </source>
</reference>
<evidence type="ECO:0000313" key="3">
    <source>
        <dbReference type="EMBL" id="KAK9756367.1"/>
    </source>
</evidence>
<proteinExistence type="predicted"/>
<evidence type="ECO:0000256" key="1">
    <source>
        <dbReference type="SAM" id="MobiDB-lite"/>
    </source>
</evidence>
<keyword evidence="4" id="KW-1185">Reference proteome</keyword>
<dbReference type="Proteomes" id="UP001443914">
    <property type="component" value="Unassembled WGS sequence"/>
</dbReference>
<dbReference type="AlphaFoldDB" id="A0AAW1NDW6"/>
<protein>
    <recommendedName>
        <fullName evidence="2">MULE transposase domain-containing protein</fullName>
    </recommendedName>
</protein>
<evidence type="ECO:0000259" key="2">
    <source>
        <dbReference type="Pfam" id="PF10551"/>
    </source>
</evidence>
<dbReference type="EMBL" id="JBDFQZ010000001">
    <property type="protein sequence ID" value="KAK9756367.1"/>
    <property type="molecule type" value="Genomic_DNA"/>
</dbReference>
<evidence type="ECO:0000313" key="4">
    <source>
        <dbReference type="Proteomes" id="UP001443914"/>
    </source>
</evidence>